<dbReference type="PANTHER" id="PTHR22774">
    <property type="entry name" value="CHOREIN N-TERMINAL DOMAIN-CONTAINING PROTEIN"/>
    <property type="match status" value="1"/>
</dbReference>
<keyword evidence="1" id="KW-0175">Coiled coil</keyword>
<evidence type="ECO:0000313" key="3">
    <source>
        <dbReference type="Ensembl" id="ENSMMMP00000027873.1"/>
    </source>
</evidence>
<keyword evidence="4" id="KW-1185">Reference proteome</keyword>
<organism evidence="3 4">
    <name type="scientific">Marmota marmota marmota</name>
    <name type="common">Alpine marmot</name>
    <dbReference type="NCBI Taxonomy" id="9994"/>
    <lineage>
        <taxon>Eukaryota</taxon>
        <taxon>Metazoa</taxon>
        <taxon>Chordata</taxon>
        <taxon>Craniata</taxon>
        <taxon>Vertebrata</taxon>
        <taxon>Euteleostomi</taxon>
        <taxon>Mammalia</taxon>
        <taxon>Eutheria</taxon>
        <taxon>Euarchontoglires</taxon>
        <taxon>Glires</taxon>
        <taxon>Rodentia</taxon>
        <taxon>Sciuromorpha</taxon>
        <taxon>Sciuridae</taxon>
        <taxon>Xerinae</taxon>
        <taxon>Marmotini</taxon>
        <taxon>Marmota</taxon>
    </lineage>
</organism>
<feature type="region of interest" description="Disordered" evidence="2">
    <location>
        <begin position="324"/>
        <end position="348"/>
    </location>
</feature>
<accession>A0A8C6ADU0</accession>
<sequence length="1331" mass="146880">FTKNLSPDKINLSTLKGEGQLTNLELDEEVLQNVLELPTWLAITRVYCNRASIRIQWTKLKTHPICLCLDKVEVEMKTCEEPRPPNGQSPIALASGQSEYGFAEKVVEGMFIIVNSITIKIHSKAFHASFELWQLQGYSVNPNWQQSDLRLTRITDPRRGEVLTFKEITWQTLRIEADATDNGDQDPITTPLRLITNQGRIQIALKRRTKDCNVIASKLMFLLDDLLWVLTDSQLKAMMKYAESLSEAMEKSAQQRKSLAPEPVQITPPPPSAQQSWAQAFGGSQGNSSSSSSRLSQYFEKFDVKESSYHLLISRLDLHICDDSQSRDPDSLSSPRKNLLEKCPSGGRQAAFRPPAWNRLRSSCMVVRVDDLDIHQVSTAGQPSKKPSTLLSCSRKLHSLPTQVSAIHVEFTEYYFPDNQELPVPCPNLYIQLNDLAFTVDPVSLLWGNLFCLDLYRSLEQFKAIYKLEDSRQKDEHLDIRLDAFRLKVSFPLEKREQAKLHRPQALVFSSSGMIATNTRYAPQCSCPDLQTLFRGFAAAEFFHSNYDRFPKVPGGFSLLHMLFLHHAFQMDSLPPQRPKASQDLWSIHFTQISLDFEGTENFKGHTLNFVAPFPLSVWACLPLRWQQAQARRLLLASEGRLKPSASFGSPVHSEALIPDSVSHQRSKTEHDLKSLSGLTEVMEILREGSDGVGNKGPVIELEDAADVHVLVHSPAHVRVRLDHYQYLALLRLKEVLQELQEQLTKDTEAMTGSPLQDQTACIGVLFPSAEVALLMHPAPGAVNADSAGSDTTSLIDSELSRSEDRELKSDASSDQGPASPEKVLENSSIDNLDASHERPQRNGELQDSDPLPQQLSGKGHEAVESLQAKRLSRAQASSSPAALKSTAGRDTAVNGQGEPVPLKNLEGELSSAIHMTKDATKEALHATMDLTKEAVSLTKDAFSLGRDRMTSTMHKMLSLPPTKEPMAKIDEGPAAPVGGGAARLRFFSMKRTVSQQSFDGVSLDNSGPEDRISVDSDGSDSFVMLLESESGPESVPSGSLPGVLDDAVQGSPVVDSFGQRSPGANSSVSPSGEDLVLHSVSVLVLKVNEVSVGIEVRGEDLTVALQAEELTLQQLGTVGLWQFLQGQCPGTSFQESSSLKTDNIRPALGLRFEVGPRAAVHSPLAAQNGFLHFLLRGCDLELLTSVLNGLGPFLEDEEVPVVFPMQIELLNSSITLKDDIPPIYPTSPGPVPITVAMEHVVLKRSDDGVFHIGAAAQDRPSAEVPKSEKKQPLKEQLFLVPTGEVFRQQVNELPTLQKELIETKQALASANQDKEKLLQEIRKYNPLFEL</sequence>
<dbReference type="PANTHER" id="PTHR22774:SF15">
    <property type="entry name" value="BRIDGE-LIKE LIPID TRANSFER PROTEIN FAMILY MEMBER 3A"/>
    <property type="match status" value="1"/>
</dbReference>
<feature type="compositionally biased region" description="Basic and acidic residues" evidence="2">
    <location>
        <begin position="799"/>
        <end position="812"/>
    </location>
</feature>
<dbReference type="GeneTree" id="ENSGT00600000084428"/>
<dbReference type="Ensembl" id="ENSMMMT00000031519.1">
    <property type="protein sequence ID" value="ENSMMMP00000027873.1"/>
    <property type="gene ID" value="ENSMMMG00000024320.1"/>
</dbReference>
<feature type="region of interest" description="Disordered" evidence="2">
    <location>
        <begin position="252"/>
        <end position="292"/>
    </location>
</feature>
<dbReference type="GO" id="GO:0042826">
    <property type="term" value="F:histone deacetylase binding"/>
    <property type="evidence" value="ECO:0007669"/>
    <property type="project" value="Ensembl"/>
</dbReference>
<feature type="coiled-coil region" evidence="1">
    <location>
        <begin position="1294"/>
        <end position="1321"/>
    </location>
</feature>
<feature type="compositionally biased region" description="Low complexity" evidence="2">
    <location>
        <begin position="273"/>
        <end position="292"/>
    </location>
</feature>
<feature type="region of interest" description="Disordered" evidence="2">
    <location>
        <begin position="998"/>
        <end position="1018"/>
    </location>
</feature>
<evidence type="ECO:0000256" key="2">
    <source>
        <dbReference type="SAM" id="MobiDB-lite"/>
    </source>
</evidence>
<evidence type="ECO:0000313" key="4">
    <source>
        <dbReference type="Proteomes" id="UP000694407"/>
    </source>
</evidence>
<dbReference type="InterPro" id="IPR026728">
    <property type="entry name" value="BLTP3A/B"/>
</dbReference>
<dbReference type="GO" id="GO:0042802">
    <property type="term" value="F:identical protein binding"/>
    <property type="evidence" value="ECO:0007669"/>
    <property type="project" value="Ensembl"/>
</dbReference>
<reference evidence="3" key="2">
    <citation type="submission" date="2025-09" db="UniProtKB">
        <authorList>
            <consortium name="Ensembl"/>
        </authorList>
    </citation>
    <scope>IDENTIFICATION</scope>
</reference>
<proteinExistence type="predicted"/>
<name>A0A8C6ADU0_MARMA</name>
<dbReference type="Proteomes" id="UP000694407">
    <property type="component" value="Unplaced"/>
</dbReference>
<protein>
    <submittedName>
        <fullName evidence="3">Bridge-like lipid transfer protein family member 3A</fullName>
    </submittedName>
</protein>
<feature type="region of interest" description="Disordered" evidence="2">
    <location>
        <begin position="783"/>
        <end position="904"/>
    </location>
</feature>
<evidence type="ECO:0000256" key="1">
    <source>
        <dbReference type="SAM" id="Coils"/>
    </source>
</evidence>
<feature type="compositionally biased region" description="Polar residues" evidence="2">
    <location>
        <begin position="787"/>
        <end position="796"/>
    </location>
</feature>
<reference evidence="3" key="1">
    <citation type="submission" date="2025-08" db="UniProtKB">
        <authorList>
            <consortium name="Ensembl"/>
        </authorList>
    </citation>
    <scope>IDENTIFICATION</scope>
</reference>
<dbReference type="Pfam" id="PF24917">
    <property type="entry name" value="BLTP3A_B"/>
    <property type="match status" value="1"/>
</dbReference>
<dbReference type="GO" id="GO:0005770">
    <property type="term" value="C:late endosome"/>
    <property type="evidence" value="ECO:0007669"/>
    <property type="project" value="Ensembl"/>
</dbReference>
<gene>
    <name evidence="3" type="primary">BLTP3A</name>
</gene>